<sequence length="142" mass="15856">MDDHHQLINGVAGRNPETNKITALIVDDNMVNQTIHHRLLHSLGIENQVVGNGKEAIDVHCSGKIFDLILMDLDMPVMNGIEATRKLRAMGIRNTIVGVSSRSVNEHIQEFVEAGLDDYQEKPLTISKLLSILRKVRNQAEL</sequence>
<evidence type="ECO:0000313" key="4">
    <source>
        <dbReference type="Proteomes" id="UP000796880"/>
    </source>
</evidence>
<accession>A0A8K0GNV1</accession>
<dbReference type="CDD" id="cd17546">
    <property type="entry name" value="REC_hyHK_CKI1_RcsC-like"/>
    <property type="match status" value="1"/>
</dbReference>
<dbReference type="Pfam" id="PF00072">
    <property type="entry name" value="Response_reg"/>
    <property type="match status" value="1"/>
</dbReference>
<evidence type="ECO:0000313" key="3">
    <source>
        <dbReference type="EMBL" id="KAF3436032.1"/>
    </source>
</evidence>
<dbReference type="InterPro" id="IPR001789">
    <property type="entry name" value="Sig_transdc_resp-reg_receiver"/>
</dbReference>
<organism evidence="3 4">
    <name type="scientific">Rhamnella rubrinervis</name>
    <dbReference type="NCBI Taxonomy" id="2594499"/>
    <lineage>
        <taxon>Eukaryota</taxon>
        <taxon>Viridiplantae</taxon>
        <taxon>Streptophyta</taxon>
        <taxon>Embryophyta</taxon>
        <taxon>Tracheophyta</taxon>
        <taxon>Spermatophyta</taxon>
        <taxon>Magnoliopsida</taxon>
        <taxon>eudicotyledons</taxon>
        <taxon>Gunneridae</taxon>
        <taxon>Pentapetalae</taxon>
        <taxon>rosids</taxon>
        <taxon>fabids</taxon>
        <taxon>Rosales</taxon>
        <taxon>Rhamnaceae</taxon>
        <taxon>rhamnoid group</taxon>
        <taxon>Rhamneae</taxon>
        <taxon>Rhamnella</taxon>
    </lineage>
</organism>
<dbReference type="SMART" id="SM00448">
    <property type="entry name" value="REC"/>
    <property type="match status" value="1"/>
</dbReference>
<dbReference type="EMBL" id="VOIH02000010">
    <property type="protein sequence ID" value="KAF3436032.1"/>
    <property type="molecule type" value="Genomic_DNA"/>
</dbReference>
<protein>
    <recommendedName>
        <fullName evidence="2">Response regulatory domain-containing protein</fullName>
    </recommendedName>
</protein>
<dbReference type="OrthoDB" id="21225at2759"/>
<comment type="caution">
    <text evidence="3">The sequence shown here is derived from an EMBL/GenBank/DDBJ whole genome shotgun (WGS) entry which is preliminary data.</text>
</comment>
<reference evidence="3" key="1">
    <citation type="submission" date="2020-03" db="EMBL/GenBank/DDBJ databases">
        <title>A high-quality chromosome-level genome assembly of a woody plant with both climbing and erect habits, Rhamnella rubrinervis.</title>
        <authorList>
            <person name="Lu Z."/>
            <person name="Yang Y."/>
            <person name="Zhu X."/>
            <person name="Sun Y."/>
        </authorList>
    </citation>
    <scope>NUCLEOTIDE SEQUENCE</scope>
    <source>
        <strain evidence="3">BYM</strain>
        <tissue evidence="3">Leaf</tissue>
    </source>
</reference>
<evidence type="ECO:0000256" key="1">
    <source>
        <dbReference type="PROSITE-ProRule" id="PRU00169"/>
    </source>
</evidence>
<dbReference type="PANTHER" id="PTHR43228:SF12">
    <property type="entry name" value="TWO-COMPONENT RESPONSE REGULATOR 24"/>
    <property type="match status" value="1"/>
</dbReference>
<proteinExistence type="predicted"/>
<evidence type="ECO:0000259" key="2">
    <source>
        <dbReference type="PROSITE" id="PS50110"/>
    </source>
</evidence>
<dbReference type="PROSITE" id="PS50110">
    <property type="entry name" value="RESPONSE_REGULATORY"/>
    <property type="match status" value="1"/>
</dbReference>
<feature type="modified residue" description="4-aspartylphosphate" evidence="1">
    <location>
        <position position="72"/>
    </location>
</feature>
<keyword evidence="1" id="KW-0597">Phosphoprotein</keyword>
<dbReference type="Gene3D" id="3.40.50.2300">
    <property type="match status" value="1"/>
</dbReference>
<dbReference type="AlphaFoldDB" id="A0A8K0GNV1"/>
<dbReference type="GO" id="GO:0000160">
    <property type="term" value="P:phosphorelay signal transduction system"/>
    <property type="evidence" value="ECO:0007669"/>
    <property type="project" value="InterPro"/>
</dbReference>
<feature type="domain" description="Response regulatory" evidence="2">
    <location>
        <begin position="22"/>
        <end position="137"/>
    </location>
</feature>
<dbReference type="InterPro" id="IPR052048">
    <property type="entry name" value="ST_Response_Regulator"/>
</dbReference>
<keyword evidence="4" id="KW-1185">Reference proteome</keyword>
<dbReference type="Proteomes" id="UP000796880">
    <property type="component" value="Unassembled WGS sequence"/>
</dbReference>
<dbReference type="SUPFAM" id="SSF52172">
    <property type="entry name" value="CheY-like"/>
    <property type="match status" value="1"/>
</dbReference>
<name>A0A8K0GNV1_9ROSA</name>
<dbReference type="PANTHER" id="PTHR43228">
    <property type="entry name" value="TWO-COMPONENT RESPONSE REGULATOR"/>
    <property type="match status" value="1"/>
</dbReference>
<gene>
    <name evidence="3" type="ORF">FNV43_RR23124</name>
</gene>
<dbReference type="InterPro" id="IPR011006">
    <property type="entry name" value="CheY-like_superfamily"/>
</dbReference>